<dbReference type="EMBL" id="PKGZ01000003">
    <property type="protein sequence ID" value="PKY91278.1"/>
    <property type="molecule type" value="Genomic_DNA"/>
</dbReference>
<dbReference type="Proteomes" id="UP000070422">
    <property type="component" value="Unassembled WGS sequence"/>
</dbReference>
<organism evidence="2 4">
    <name type="scientific">Aerococcus christensenii</name>
    <dbReference type="NCBI Taxonomy" id="87541"/>
    <lineage>
        <taxon>Bacteria</taxon>
        <taxon>Bacillati</taxon>
        <taxon>Bacillota</taxon>
        <taxon>Bacilli</taxon>
        <taxon>Lactobacillales</taxon>
        <taxon>Aerococcaceae</taxon>
        <taxon>Aerococcus</taxon>
    </lineage>
</organism>
<comment type="caution">
    <text evidence="2">The sequence shown here is derived from an EMBL/GenBank/DDBJ whole genome shotgun (WGS) entry which is preliminary data.</text>
</comment>
<name>A0A109RCN3_9LACT</name>
<evidence type="ECO:0000313" key="1">
    <source>
        <dbReference type="EMBL" id="KXB32912.1"/>
    </source>
</evidence>
<reference evidence="1 3" key="1">
    <citation type="submission" date="2016-01" db="EMBL/GenBank/DDBJ databases">
        <authorList>
            <person name="Oliw E.H."/>
        </authorList>
    </citation>
    <scope>NUCLEOTIDE SEQUENCE [LARGE SCALE GENOMIC DNA]</scope>
    <source>
        <strain evidence="1 3">KA00635</strain>
    </source>
</reference>
<protein>
    <submittedName>
        <fullName evidence="2">Thiamine biosynthesis protein ThiS</fullName>
    </submittedName>
</protein>
<dbReference type="RefSeq" id="WP_060777213.1">
    <property type="nucleotide sequence ID" value="NZ_CP014159.1"/>
</dbReference>
<dbReference type="EMBL" id="LSCQ01000104">
    <property type="protein sequence ID" value="KXB32912.1"/>
    <property type="molecule type" value="Genomic_DNA"/>
</dbReference>
<dbReference type="InterPro" id="IPR003749">
    <property type="entry name" value="ThiS/MoaD-like"/>
</dbReference>
<sequence length="65" mass="7415">MLTLNHQKIAYHPNETVYALLKRTHFSTTFVAVEVNGRLIKRENFEQEVIPERATIEVFSIVGGG</sequence>
<dbReference type="InterPro" id="IPR012675">
    <property type="entry name" value="Beta-grasp_dom_sf"/>
</dbReference>
<dbReference type="Pfam" id="PF02597">
    <property type="entry name" value="ThiS"/>
    <property type="match status" value="1"/>
</dbReference>
<dbReference type="STRING" id="87541.AWM71_06630"/>
<dbReference type="OrthoDB" id="9798559at2"/>
<evidence type="ECO:0000313" key="2">
    <source>
        <dbReference type="EMBL" id="PKY91278.1"/>
    </source>
</evidence>
<dbReference type="PATRIC" id="fig|87541.4.peg.1775"/>
<accession>A0A109RCN3</accession>
<dbReference type="AlphaFoldDB" id="A0A109RCN3"/>
<dbReference type="Gene3D" id="3.10.20.30">
    <property type="match status" value="1"/>
</dbReference>
<dbReference type="InterPro" id="IPR016155">
    <property type="entry name" value="Mopterin_synth/thiamin_S_b"/>
</dbReference>
<dbReference type="PANTHER" id="PTHR34472">
    <property type="entry name" value="SULFUR CARRIER PROTEIN THIS"/>
    <property type="match status" value="1"/>
</dbReference>
<dbReference type="NCBIfam" id="TIGR01683">
    <property type="entry name" value="thiS"/>
    <property type="match status" value="1"/>
</dbReference>
<dbReference type="CDD" id="cd00565">
    <property type="entry name" value="Ubl_ThiS"/>
    <property type="match status" value="1"/>
</dbReference>
<evidence type="ECO:0000313" key="3">
    <source>
        <dbReference type="Proteomes" id="UP000070422"/>
    </source>
</evidence>
<dbReference type="KEGG" id="acg:AWM71_06630"/>
<keyword evidence="4" id="KW-1185">Reference proteome</keyword>
<dbReference type="InterPro" id="IPR010035">
    <property type="entry name" value="Thi_S"/>
</dbReference>
<dbReference type="Proteomes" id="UP000234775">
    <property type="component" value="Unassembled WGS sequence"/>
</dbReference>
<dbReference type="PANTHER" id="PTHR34472:SF1">
    <property type="entry name" value="SULFUR CARRIER PROTEIN THIS"/>
    <property type="match status" value="1"/>
</dbReference>
<dbReference type="SUPFAM" id="SSF54285">
    <property type="entry name" value="MoaD/ThiS"/>
    <property type="match status" value="1"/>
</dbReference>
<gene>
    <name evidence="2" type="primary">thiS</name>
    <name evidence="2" type="ORF">CYJ27_04135</name>
    <name evidence="1" type="ORF">HMPREF3187_01797</name>
</gene>
<reference evidence="2 4" key="2">
    <citation type="submission" date="2017-12" db="EMBL/GenBank/DDBJ databases">
        <title>Phylogenetic diversity of female urinary microbiome.</title>
        <authorList>
            <person name="Thomas-White K."/>
            <person name="Wolfe A.J."/>
        </authorList>
    </citation>
    <scope>NUCLEOTIDE SEQUENCE [LARGE SCALE GENOMIC DNA]</scope>
    <source>
        <strain evidence="2 4">UMB0844</strain>
    </source>
</reference>
<evidence type="ECO:0000313" key="4">
    <source>
        <dbReference type="Proteomes" id="UP000234775"/>
    </source>
</evidence>
<proteinExistence type="predicted"/>